<evidence type="ECO:0000256" key="4">
    <source>
        <dbReference type="ARBA" id="ARBA00023125"/>
    </source>
</evidence>
<evidence type="ECO:0000256" key="5">
    <source>
        <dbReference type="ARBA" id="ARBA00023163"/>
    </source>
</evidence>
<dbReference type="SMART" id="SM00448">
    <property type="entry name" value="REC"/>
    <property type="match status" value="1"/>
</dbReference>
<dbReference type="GO" id="GO:0005829">
    <property type="term" value="C:cytosol"/>
    <property type="evidence" value="ECO:0007669"/>
    <property type="project" value="TreeGrafter"/>
</dbReference>
<dbReference type="Pfam" id="PF02954">
    <property type="entry name" value="HTH_8"/>
    <property type="match status" value="1"/>
</dbReference>
<dbReference type="SUPFAM" id="SSF52172">
    <property type="entry name" value="CheY-like"/>
    <property type="match status" value="1"/>
</dbReference>
<dbReference type="GO" id="GO:0032993">
    <property type="term" value="C:protein-DNA complex"/>
    <property type="evidence" value="ECO:0007669"/>
    <property type="project" value="TreeGrafter"/>
</dbReference>
<evidence type="ECO:0000313" key="8">
    <source>
        <dbReference type="EMBL" id="RLP76293.1"/>
    </source>
</evidence>
<dbReference type="AlphaFoldDB" id="A0A3L7A7M4"/>
<evidence type="ECO:0000313" key="9">
    <source>
        <dbReference type="Proteomes" id="UP000269692"/>
    </source>
</evidence>
<evidence type="ECO:0000259" key="7">
    <source>
        <dbReference type="PROSITE" id="PS50110"/>
    </source>
</evidence>
<dbReference type="GO" id="GO:0000156">
    <property type="term" value="F:phosphorelay response regulator activity"/>
    <property type="evidence" value="ECO:0007669"/>
    <property type="project" value="TreeGrafter"/>
</dbReference>
<evidence type="ECO:0000256" key="3">
    <source>
        <dbReference type="ARBA" id="ARBA00023015"/>
    </source>
</evidence>
<keyword evidence="2" id="KW-0902">Two-component regulatory system</keyword>
<feature type="domain" description="Response regulatory" evidence="7">
    <location>
        <begin position="4"/>
        <end position="118"/>
    </location>
</feature>
<dbReference type="InterPro" id="IPR039420">
    <property type="entry name" value="WalR-like"/>
</dbReference>
<dbReference type="InterPro" id="IPR002197">
    <property type="entry name" value="HTH_Fis"/>
</dbReference>
<dbReference type="Gene3D" id="3.40.50.2300">
    <property type="match status" value="1"/>
</dbReference>
<keyword evidence="3" id="KW-0805">Transcription regulation</keyword>
<dbReference type="SUPFAM" id="SSF46689">
    <property type="entry name" value="Homeodomain-like"/>
    <property type="match status" value="1"/>
</dbReference>
<dbReference type="InterPro" id="IPR009057">
    <property type="entry name" value="Homeodomain-like_sf"/>
</dbReference>
<keyword evidence="5" id="KW-0804">Transcription</keyword>
<evidence type="ECO:0000256" key="2">
    <source>
        <dbReference type="ARBA" id="ARBA00023012"/>
    </source>
</evidence>
<sequence length="230" mass="23865">MTSSLLLVEDDADEARRLAAALAHLGHRTSWVEDGDAALDRLSREPFDAVLLDLVVPGLDGMGVLRALAARGDATPVIVAVTPGGLDGARSAIRAGACDFVVKPAGALRLEVAIANALARGRPVAAAPDGRTRDGATVIRLADRMAPSLAPVRTEGLDLLDDAGHVRALDAVEAELIRFACTLYGGRLTEVARRLGIGRSTLYRKLAEIEAAPAAEEVMLGAAPLAIAAE</sequence>
<keyword evidence="9" id="KW-1185">Reference proteome</keyword>
<evidence type="ECO:0000256" key="1">
    <source>
        <dbReference type="ARBA" id="ARBA00022553"/>
    </source>
</evidence>
<dbReference type="PANTHER" id="PTHR48111:SF1">
    <property type="entry name" value="TWO-COMPONENT RESPONSE REGULATOR ORR33"/>
    <property type="match status" value="1"/>
</dbReference>
<dbReference type="OrthoDB" id="9805953at2"/>
<dbReference type="EMBL" id="RCTF01000013">
    <property type="protein sequence ID" value="RLP76293.1"/>
    <property type="molecule type" value="Genomic_DNA"/>
</dbReference>
<name>A0A3L7A7M4_9HYPH</name>
<dbReference type="GO" id="GO:0006355">
    <property type="term" value="P:regulation of DNA-templated transcription"/>
    <property type="evidence" value="ECO:0007669"/>
    <property type="project" value="TreeGrafter"/>
</dbReference>
<keyword evidence="4" id="KW-0238">DNA-binding</keyword>
<dbReference type="PANTHER" id="PTHR48111">
    <property type="entry name" value="REGULATOR OF RPOS"/>
    <property type="match status" value="1"/>
</dbReference>
<organism evidence="8 9">
    <name type="scientific">Xanthobacter tagetidis</name>
    <dbReference type="NCBI Taxonomy" id="60216"/>
    <lineage>
        <taxon>Bacteria</taxon>
        <taxon>Pseudomonadati</taxon>
        <taxon>Pseudomonadota</taxon>
        <taxon>Alphaproteobacteria</taxon>
        <taxon>Hyphomicrobiales</taxon>
        <taxon>Xanthobacteraceae</taxon>
        <taxon>Xanthobacter</taxon>
    </lineage>
</organism>
<dbReference type="Pfam" id="PF00072">
    <property type="entry name" value="Response_reg"/>
    <property type="match status" value="1"/>
</dbReference>
<reference evidence="8 9" key="1">
    <citation type="submission" date="2018-10" db="EMBL/GenBank/DDBJ databases">
        <title>Xanthobacter tagetidis genome sequencing and assembly.</title>
        <authorList>
            <person name="Maclea K.S."/>
            <person name="Goen A.E."/>
            <person name="Fatima S.A."/>
        </authorList>
    </citation>
    <scope>NUCLEOTIDE SEQUENCE [LARGE SCALE GENOMIC DNA]</scope>
    <source>
        <strain evidence="8 9">ATCC 700314</strain>
    </source>
</reference>
<gene>
    <name evidence="8" type="ORF">D9R14_15910</name>
</gene>
<dbReference type="GO" id="GO:0000976">
    <property type="term" value="F:transcription cis-regulatory region binding"/>
    <property type="evidence" value="ECO:0007669"/>
    <property type="project" value="TreeGrafter"/>
</dbReference>
<comment type="caution">
    <text evidence="8">The sequence shown here is derived from an EMBL/GenBank/DDBJ whole genome shotgun (WGS) entry which is preliminary data.</text>
</comment>
<keyword evidence="1 6" id="KW-0597">Phosphoprotein</keyword>
<feature type="modified residue" description="4-aspartylphosphate" evidence="6">
    <location>
        <position position="53"/>
    </location>
</feature>
<dbReference type="RefSeq" id="WP_121624323.1">
    <property type="nucleotide sequence ID" value="NZ_JACIIW010000005.1"/>
</dbReference>
<protein>
    <submittedName>
        <fullName evidence="8">Response regulator</fullName>
    </submittedName>
</protein>
<dbReference type="Proteomes" id="UP000269692">
    <property type="component" value="Unassembled WGS sequence"/>
</dbReference>
<dbReference type="InterPro" id="IPR011006">
    <property type="entry name" value="CheY-like_superfamily"/>
</dbReference>
<dbReference type="PROSITE" id="PS50110">
    <property type="entry name" value="RESPONSE_REGULATORY"/>
    <property type="match status" value="1"/>
</dbReference>
<dbReference type="Gene3D" id="1.10.10.60">
    <property type="entry name" value="Homeodomain-like"/>
    <property type="match status" value="1"/>
</dbReference>
<evidence type="ECO:0000256" key="6">
    <source>
        <dbReference type="PROSITE-ProRule" id="PRU00169"/>
    </source>
</evidence>
<dbReference type="InterPro" id="IPR001789">
    <property type="entry name" value="Sig_transdc_resp-reg_receiver"/>
</dbReference>
<accession>A0A3L7A7M4</accession>
<proteinExistence type="predicted"/>